<feature type="compositionally biased region" description="Polar residues" evidence="1">
    <location>
        <begin position="15"/>
        <end position="26"/>
    </location>
</feature>
<organism evidence="3 4">
    <name type="scientific">Cercospora kikuchii</name>
    <dbReference type="NCBI Taxonomy" id="84275"/>
    <lineage>
        <taxon>Eukaryota</taxon>
        <taxon>Fungi</taxon>
        <taxon>Dikarya</taxon>
        <taxon>Ascomycota</taxon>
        <taxon>Pezizomycotina</taxon>
        <taxon>Dothideomycetes</taxon>
        <taxon>Dothideomycetidae</taxon>
        <taxon>Mycosphaerellales</taxon>
        <taxon>Mycosphaerellaceae</taxon>
        <taxon>Cercospora</taxon>
    </lineage>
</organism>
<sequence>MLDTSAIKELLGEQSPPSDGPSRSSQRYWYTPTHCVELSDLELHPDFTTNVHDELFDRPLMRLWDHQSGSRPEEDGTMLARASKQRLDTFEARKESLERHADWAKWDMPTPYISFSKTPQAVERNAAIRARNGRQSQKLTVIVPSLRFLTGLPTLDFHAEMQHYGVADPYNKDYAYYKDDYLCVWEVTPLEIVGHWDWEELSRNPNWYEDIILPAFRNHGIYEDFPLTWDGRVRYGMTKADGSPIPREDWLLAASVAAQAQ</sequence>
<dbReference type="OrthoDB" id="3483554at2759"/>
<protein>
    <recommendedName>
        <fullName evidence="2">DUF7587 domain-containing protein</fullName>
    </recommendedName>
</protein>
<dbReference type="Proteomes" id="UP000825890">
    <property type="component" value="Unassembled WGS sequence"/>
</dbReference>
<accession>A0A9P3FKV7</accession>
<dbReference type="Pfam" id="PF24494">
    <property type="entry name" value="DUF7587"/>
    <property type="match status" value="1"/>
</dbReference>
<evidence type="ECO:0000313" key="4">
    <source>
        <dbReference type="Proteomes" id="UP000825890"/>
    </source>
</evidence>
<dbReference type="RefSeq" id="XP_044661842.1">
    <property type="nucleotide sequence ID" value="XM_044805907.1"/>
</dbReference>
<dbReference type="InterPro" id="IPR056009">
    <property type="entry name" value="DUF7587"/>
</dbReference>
<proteinExistence type="predicted"/>
<comment type="caution">
    <text evidence="3">The sequence shown here is derived from an EMBL/GenBank/DDBJ whole genome shotgun (WGS) entry which is preliminary data.</text>
</comment>
<evidence type="ECO:0000259" key="2">
    <source>
        <dbReference type="Pfam" id="PF24494"/>
    </source>
</evidence>
<keyword evidence="4" id="KW-1185">Reference proteome</keyword>
<dbReference type="AlphaFoldDB" id="A0A9P3FKV7"/>
<evidence type="ECO:0000256" key="1">
    <source>
        <dbReference type="SAM" id="MobiDB-lite"/>
    </source>
</evidence>
<feature type="domain" description="DUF7587" evidence="2">
    <location>
        <begin position="61"/>
        <end position="201"/>
    </location>
</feature>
<gene>
    <name evidence="3" type="ORF">CKM354_001044800</name>
</gene>
<dbReference type="GeneID" id="68296023"/>
<reference evidence="3 4" key="1">
    <citation type="submission" date="2021-01" db="EMBL/GenBank/DDBJ databases">
        <title>Cercospora kikuchii MAFF 305040 whole genome shotgun sequence.</title>
        <authorList>
            <person name="Kashiwa T."/>
            <person name="Suzuki T."/>
        </authorList>
    </citation>
    <scope>NUCLEOTIDE SEQUENCE [LARGE SCALE GENOMIC DNA]</scope>
    <source>
        <strain evidence="3 4">MAFF 305040</strain>
    </source>
</reference>
<feature type="region of interest" description="Disordered" evidence="1">
    <location>
        <begin position="1"/>
        <end position="26"/>
    </location>
</feature>
<name>A0A9P3FKV7_9PEZI</name>
<dbReference type="EMBL" id="BOLY01000007">
    <property type="protein sequence ID" value="GIZ47355.1"/>
    <property type="molecule type" value="Genomic_DNA"/>
</dbReference>
<evidence type="ECO:0000313" key="3">
    <source>
        <dbReference type="EMBL" id="GIZ47355.1"/>
    </source>
</evidence>